<dbReference type="PATRIC" id="fig|1134510.3.peg.1257"/>
<dbReference type="eggNOG" id="COG3550">
    <property type="taxonomic scope" value="Bacteria"/>
</dbReference>
<accession>A0A067WF39</accession>
<name>A0A067WF39_9HYPH</name>
<dbReference type="AlphaFoldDB" id="A0A067WF39"/>
<dbReference type="RefSeq" id="WP_051665590.1">
    <property type="nucleotide sequence ID" value="NZ_CADEAH010000013.1"/>
</dbReference>
<sequence length="90" mass="9917">MLPYDKDYVHQVSVNFPLSFKAYKGQSIKAFFSGLLSDENVRHRLVNHLGLSERNASALLESAGGDYAGALSLYLHGQVPHLPTDDTETP</sequence>
<comment type="caution">
    <text evidence="2">The sequence shown here is derived from an EMBL/GenBank/DDBJ whole genome shotgun (WGS) entry which is preliminary data.</text>
</comment>
<dbReference type="OrthoDB" id="9805913at2"/>
<keyword evidence="3" id="KW-1185">Reference proteome</keyword>
<evidence type="ECO:0000259" key="1">
    <source>
        <dbReference type="Pfam" id="PF13657"/>
    </source>
</evidence>
<protein>
    <submittedName>
        <fullName evidence="2">HipA domain-containing protein</fullName>
    </submittedName>
</protein>
<proteinExistence type="predicted"/>
<dbReference type="Proteomes" id="UP000027015">
    <property type="component" value="Unassembled WGS sequence"/>
</dbReference>
<dbReference type="Pfam" id="PF13657">
    <property type="entry name" value="Couple_hipA"/>
    <property type="match status" value="1"/>
</dbReference>
<dbReference type="EMBL" id="AHPL01000010">
    <property type="protein sequence ID" value="KEC54502.1"/>
    <property type="molecule type" value="Genomic_DNA"/>
</dbReference>
<evidence type="ECO:0000313" key="3">
    <source>
        <dbReference type="Proteomes" id="UP000027015"/>
    </source>
</evidence>
<feature type="domain" description="HipA N-terminal subdomain 1" evidence="1">
    <location>
        <begin position="4"/>
        <end position="73"/>
    </location>
</feature>
<dbReference type="HOGENOM" id="CLU_2434884_0_0_5"/>
<dbReference type="NCBIfam" id="TIGR03071">
    <property type="entry name" value="couple_hipA"/>
    <property type="match status" value="1"/>
</dbReference>
<dbReference type="STRING" id="1134510.O9A_01116"/>
<gene>
    <name evidence="2" type="ORF">O9A_01116</name>
</gene>
<evidence type="ECO:0000313" key="2">
    <source>
        <dbReference type="EMBL" id="KEC54502.1"/>
    </source>
</evidence>
<organism evidence="2 3">
    <name type="scientific">Bartonella koehlerae C-29</name>
    <dbReference type="NCBI Taxonomy" id="1134510"/>
    <lineage>
        <taxon>Bacteria</taxon>
        <taxon>Pseudomonadati</taxon>
        <taxon>Pseudomonadota</taxon>
        <taxon>Alphaproteobacteria</taxon>
        <taxon>Hyphomicrobiales</taxon>
        <taxon>Bartonellaceae</taxon>
        <taxon>Bartonella</taxon>
    </lineage>
</organism>
<dbReference type="InterPro" id="IPR017508">
    <property type="entry name" value="HipA_N1"/>
</dbReference>
<reference evidence="2 3" key="1">
    <citation type="submission" date="2012-04" db="EMBL/GenBank/DDBJ databases">
        <title>The Genome Sequence of Bartonella koehlerae C-29.</title>
        <authorList>
            <consortium name="The Broad Institute Genome Sequencing Platform"/>
            <consortium name="The Broad Institute Genome Sequencing Center for Infectious Disease"/>
            <person name="Feldgarden M."/>
            <person name="Kirby J."/>
            <person name="Kosoy M."/>
            <person name="Birtles R."/>
            <person name="Probert W.S."/>
            <person name="Chiaraviglio L."/>
            <person name="Walker B."/>
            <person name="Young S.K."/>
            <person name="Zeng Q."/>
            <person name="Gargeya S."/>
            <person name="Fitzgerald M."/>
            <person name="Haas B."/>
            <person name="Abouelleil A."/>
            <person name="Alvarado L."/>
            <person name="Arachchi H.M."/>
            <person name="Berlin A.M."/>
            <person name="Chapman S.B."/>
            <person name="Goldberg J."/>
            <person name="Griggs A."/>
            <person name="Gujja S."/>
            <person name="Hansen M."/>
            <person name="Howarth C."/>
            <person name="Imamovic A."/>
            <person name="Larimer J."/>
            <person name="McCowen C."/>
            <person name="Montmayeur A."/>
            <person name="Murphy C."/>
            <person name="Neiman D."/>
            <person name="Pearson M."/>
            <person name="Priest M."/>
            <person name="Roberts A."/>
            <person name="Saif S."/>
            <person name="Shea T."/>
            <person name="Sisk P."/>
            <person name="Sykes S."/>
            <person name="Wortman J."/>
            <person name="Nusbaum C."/>
            <person name="Birren B."/>
        </authorList>
    </citation>
    <scope>NUCLEOTIDE SEQUENCE [LARGE SCALE GENOMIC DNA]</scope>
    <source>
        <strain evidence="2 3">C-29</strain>
    </source>
</reference>